<sequence>MMVEELERVHLRCSTILSVFEPTVTLNGNPISPHFQCHASGPARAQIKLRERKTATEAAVTHLAFARSQKAGNDITGYNMMTMPATT</sequence>
<reference evidence="1 2" key="1">
    <citation type="submission" date="2017-09" db="EMBL/GenBank/DDBJ databases">
        <title>High-quality draft genome sequence of Butyrivibrio fibrisolvens INBov1, isolated from cow rumen.</title>
        <authorList>
            <person name="Rodriguez Hernaez J."/>
            <person name="Rivarola M."/>
            <person name="Paniego N."/>
            <person name="Cravero S."/>
            <person name="Ceron Cucchi M."/>
            <person name="Martinez M.C."/>
        </authorList>
    </citation>
    <scope>NUCLEOTIDE SEQUENCE [LARGE SCALE GENOMIC DNA]</scope>
    <source>
        <strain evidence="1 2">INBov1</strain>
    </source>
</reference>
<proteinExistence type="predicted"/>
<dbReference type="Proteomes" id="UP000245488">
    <property type="component" value="Chromosome"/>
</dbReference>
<accession>A0A317G2P1</accession>
<gene>
    <name evidence="1" type="ORF">CPT75_11845</name>
</gene>
<name>A0A317G2P1_BUTFI</name>
<keyword evidence="2" id="KW-1185">Reference proteome</keyword>
<comment type="caution">
    <text evidence="1">The sequence shown here is derived from an EMBL/GenBank/DDBJ whole genome shotgun (WGS) entry which is preliminary data.</text>
</comment>
<dbReference type="AlphaFoldDB" id="A0A317G2P1"/>
<organism evidence="1 2">
    <name type="scientific">Butyrivibrio fibrisolvens</name>
    <dbReference type="NCBI Taxonomy" id="831"/>
    <lineage>
        <taxon>Bacteria</taxon>
        <taxon>Bacillati</taxon>
        <taxon>Bacillota</taxon>
        <taxon>Clostridia</taxon>
        <taxon>Lachnospirales</taxon>
        <taxon>Lachnospiraceae</taxon>
        <taxon>Butyrivibrio</taxon>
    </lineage>
</organism>
<evidence type="ECO:0000313" key="2">
    <source>
        <dbReference type="Proteomes" id="UP000245488"/>
    </source>
</evidence>
<evidence type="ECO:0000313" key="1">
    <source>
        <dbReference type="EMBL" id="PWT27739.1"/>
    </source>
</evidence>
<dbReference type="EMBL" id="NXNG01000001">
    <property type="protein sequence ID" value="PWT27739.1"/>
    <property type="molecule type" value="Genomic_DNA"/>
</dbReference>
<protein>
    <submittedName>
        <fullName evidence="1">Uncharacterized protein</fullName>
    </submittedName>
</protein>